<keyword evidence="3" id="KW-0547">Nucleotide-binding</keyword>
<dbReference type="GO" id="GO:0008716">
    <property type="term" value="F:D-alanine-D-alanine ligase activity"/>
    <property type="evidence" value="ECO:0007669"/>
    <property type="project" value="InterPro"/>
</dbReference>
<dbReference type="AlphaFoldDB" id="A0AAU9EE60"/>
<keyword evidence="6" id="KW-1185">Reference proteome</keyword>
<dbReference type="GO" id="GO:0046872">
    <property type="term" value="F:metal ion binding"/>
    <property type="evidence" value="ECO:0007669"/>
    <property type="project" value="InterPro"/>
</dbReference>
<dbReference type="InterPro" id="IPR011761">
    <property type="entry name" value="ATP-grasp"/>
</dbReference>
<feature type="domain" description="ATP-grasp" evidence="4">
    <location>
        <begin position="109"/>
        <end position="319"/>
    </location>
</feature>
<dbReference type="PANTHER" id="PTHR23132:SF23">
    <property type="entry name" value="D-ALANINE--D-ALANINE LIGASE B"/>
    <property type="match status" value="1"/>
</dbReference>
<dbReference type="GO" id="GO:0005524">
    <property type="term" value="F:ATP binding"/>
    <property type="evidence" value="ECO:0007669"/>
    <property type="project" value="UniProtKB-UniRule"/>
</dbReference>
<dbReference type="RefSeq" id="WP_338599763.1">
    <property type="nucleotide sequence ID" value="NZ_AP028679.1"/>
</dbReference>
<evidence type="ECO:0000313" key="5">
    <source>
        <dbReference type="EMBL" id="BEQ15406.1"/>
    </source>
</evidence>
<dbReference type="Pfam" id="PF07478">
    <property type="entry name" value="Dala_Dala_lig_C"/>
    <property type="match status" value="1"/>
</dbReference>
<dbReference type="SUPFAM" id="SSF56059">
    <property type="entry name" value="Glutathione synthetase ATP-binding domain-like"/>
    <property type="match status" value="1"/>
</dbReference>
<dbReference type="PROSITE" id="PS50975">
    <property type="entry name" value="ATP_GRASP"/>
    <property type="match status" value="1"/>
</dbReference>
<protein>
    <submittedName>
        <fullName evidence="5">D-alanine--D-alanine ligase</fullName>
    </submittedName>
</protein>
<gene>
    <name evidence="5" type="primary">ddlA</name>
    <name evidence="5" type="ORF">FAK_24720</name>
</gene>
<dbReference type="Proteomes" id="UP001366166">
    <property type="component" value="Chromosome"/>
</dbReference>
<dbReference type="PANTHER" id="PTHR23132">
    <property type="entry name" value="D-ALANINE--D-ALANINE LIGASE"/>
    <property type="match status" value="1"/>
</dbReference>
<organism evidence="5 6">
    <name type="scientific">Desulfoferula mesophila</name>
    <dbReference type="NCBI Taxonomy" id="3058419"/>
    <lineage>
        <taxon>Bacteria</taxon>
        <taxon>Pseudomonadati</taxon>
        <taxon>Thermodesulfobacteriota</taxon>
        <taxon>Desulfarculia</taxon>
        <taxon>Desulfarculales</taxon>
        <taxon>Desulfarculaceae</taxon>
        <taxon>Desulfoferula</taxon>
    </lineage>
</organism>
<evidence type="ECO:0000256" key="1">
    <source>
        <dbReference type="ARBA" id="ARBA00010871"/>
    </source>
</evidence>
<comment type="similarity">
    <text evidence="1">Belongs to the D-alanine--D-alanine ligase family.</text>
</comment>
<dbReference type="KEGG" id="dmp:FAK_24720"/>
<dbReference type="Gene3D" id="3.30.470.20">
    <property type="entry name" value="ATP-grasp fold, B domain"/>
    <property type="match status" value="1"/>
</dbReference>
<keyword evidence="2 5" id="KW-0436">Ligase</keyword>
<sequence>MRIVVLHDAVNEGARPDLADNLVQARQAARCLGELGHQAELMAWESPLSATLQRLTARRPEAVFNLVEEPLGRASRIAAAPYLLARRGLSFTGAGGRAMLLTSHKLLAKRTLRRAGLPTPAWRGPDGQGSEPQQGPWFIKSIWEHGSLGIDETSLVPRTRDLAPAMAAKQAQLGGRVFAEAYIEGREFNLALLAGRGGPRCLPPAEIVFGDFAPAQLRVVGFRAKWEAGSFEYAHTPRRFDFPAEDRWLLGEQQRLARACWQLFGLRGWARVDFRVDRLGRPWILEVNANPCLSGDAGFVAAAAQRGLDQKAVVAAILADAHRG</sequence>
<keyword evidence="3" id="KW-0067">ATP-binding</keyword>
<evidence type="ECO:0000259" key="4">
    <source>
        <dbReference type="PROSITE" id="PS50975"/>
    </source>
</evidence>
<proteinExistence type="inferred from homology"/>
<evidence type="ECO:0000256" key="3">
    <source>
        <dbReference type="PROSITE-ProRule" id="PRU00409"/>
    </source>
</evidence>
<evidence type="ECO:0000313" key="6">
    <source>
        <dbReference type="Proteomes" id="UP001366166"/>
    </source>
</evidence>
<dbReference type="EMBL" id="AP028679">
    <property type="protein sequence ID" value="BEQ15406.1"/>
    <property type="molecule type" value="Genomic_DNA"/>
</dbReference>
<dbReference type="InterPro" id="IPR011095">
    <property type="entry name" value="Dala_Dala_lig_C"/>
</dbReference>
<reference evidence="6" key="1">
    <citation type="journal article" date="2023" name="Arch. Microbiol.">
        <title>Desulfoferula mesophilus gen. nov. sp. nov., a mesophilic sulfate-reducing bacterium isolated from a brackish lake sediment.</title>
        <authorList>
            <person name="Watanabe T."/>
            <person name="Yabe T."/>
            <person name="Tsuji J.M."/>
            <person name="Fukui M."/>
        </authorList>
    </citation>
    <scope>NUCLEOTIDE SEQUENCE [LARGE SCALE GENOMIC DNA]</scope>
    <source>
        <strain evidence="6">12FAK</strain>
    </source>
</reference>
<evidence type="ECO:0000256" key="2">
    <source>
        <dbReference type="ARBA" id="ARBA00022598"/>
    </source>
</evidence>
<name>A0AAU9EE60_9BACT</name>
<accession>A0AAU9EE60</accession>